<evidence type="ECO:0000313" key="2">
    <source>
        <dbReference type="Proteomes" id="UP000324800"/>
    </source>
</evidence>
<reference evidence="1 2" key="1">
    <citation type="submission" date="2019-03" db="EMBL/GenBank/DDBJ databases">
        <title>Single cell metagenomics reveals metabolic interactions within the superorganism composed of flagellate Streblomastix strix and complex community of Bacteroidetes bacteria on its surface.</title>
        <authorList>
            <person name="Treitli S.C."/>
            <person name="Kolisko M."/>
            <person name="Husnik F."/>
            <person name="Keeling P."/>
            <person name="Hampl V."/>
        </authorList>
    </citation>
    <scope>NUCLEOTIDE SEQUENCE [LARGE SCALE GENOMIC DNA]</scope>
    <source>
        <strain evidence="1">ST1C</strain>
    </source>
</reference>
<accession>A0A5J4RUQ5</accession>
<dbReference type="Proteomes" id="UP000324800">
    <property type="component" value="Unassembled WGS sequence"/>
</dbReference>
<dbReference type="AlphaFoldDB" id="A0A5J4RUQ5"/>
<name>A0A5J4RUQ5_9EUKA</name>
<gene>
    <name evidence="1" type="ORF">EZS28_052853</name>
</gene>
<evidence type="ECO:0000313" key="1">
    <source>
        <dbReference type="EMBL" id="KAA6336691.1"/>
    </source>
</evidence>
<comment type="caution">
    <text evidence="1">The sequence shown here is derived from an EMBL/GenBank/DDBJ whole genome shotgun (WGS) entry which is preliminary data.</text>
</comment>
<protein>
    <submittedName>
        <fullName evidence="1">Uncharacterized protein</fullName>
    </submittedName>
</protein>
<organism evidence="1 2">
    <name type="scientific">Streblomastix strix</name>
    <dbReference type="NCBI Taxonomy" id="222440"/>
    <lineage>
        <taxon>Eukaryota</taxon>
        <taxon>Metamonada</taxon>
        <taxon>Preaxostyla</taxon>
        <taxon>Oxymonadida</taxon>
        <taxon>Streblomastigidae</taxon>
        <taxon>Streblomastix</taxon>
    </lineage>
</organism>
<sequence>PSISPVLDVLPPPHSIDPLLVSVTDLDIFKPQSQLIYVTLELRYRDRQLLVLVYPIVIICAFQGDITDILTIDAQTAIRTGQSCIQQLFPSKYNNVPSPNNISLSVPPVLINLVVVMFPPQVNYQ</sequence>
<dbReference type="EMBL" id="SNRW01041559">
    <property type="protein sequence ID" value="KAA6336691.1"/>
    <property type="molecule type" value="Genomic_DNA"/>
</dbReference>
<feature type="non-terminal residue" evidence="1">
    <location>
        <position position="1"/>
    </location>
</feature>
<proteinExistence type="predicted"/>